<protein>
    <submittedName>
        <fullName evidence="2">Lactoylglutathione lyase</fullName>
        <ecNumber evidence="2">4.4.1.5</ecNumber>
    </submittedName>
</protein>
<name>A0A3B0TS97_9ZZZZ</name>
<keyword evidence="2" id="KW-0456">Lyase</keyword>
<dbReference type="Gene3D" id="3.10.180.10">
    <property type="entry name" value="2,3-Dihydroxybiphenyl 1,2-Dioxygenase, domain 1"/>
    <property type="match status" value="1"/>
</dbReference>
<dbReference type="InterPro" id="IPR004360">
    <property type="entry name" value="Glyas_Fos-R_dOase_dom"/>
</dbReference>
<dbReference type="EMBL" id="UOEQ01000225">
    <property type="protein sequence ID" value="VAW19590.1"/>
    <property type="molecule type" value="Genomic_DNA"/>
</dbReference>
<organism evidence="2">
    <name type="scientific">hydrothermal vent metagenome</name>
    <dbReference type="NCBI Taxonomy" id="652676"/>
    <lineage>
        <taxon>unclassified sequences</taxon>
        <taxon>metagenomes</taxon>
        <taxon>ecological metagenomes</taxon>
    </lineage>
</organism>
<dbReference type="EC" id="4.4.1.5" evidence="2"/>
<gene>
    <name evidence="2" type="ORF">MNBD_ALPHA11-2254</name>
</gene>
<dbReference type="InterPro" id="IPR029068">
    <property type="entry name" value="Glyas_Bleomycin-R_OHBP_Dase"/>
</dbReference>
<feature type="domain" description="VOC" evidence="1">
    <location>
        <begin position="1"/>
        <end position="78"/>
    </location>
</feature>
<evidence type="ECO:0000313" key="2">
    <source>
        <dbReference type="EMBL" id="VAW19590.1"/>
    </source>
</evidence>
<dbReference type="Pfam" id="PF00903">
    <property type="entry name" value="Glyoxalase"/>
    <property type="match status" value="1"/>
</dbReference>
<accession>A0A3B0TS97</accession>
<dbReference type="GO" id="GO:0004462">
    <property type="term" value="F:lactoylglutathione lyase activity"/>
    <property type="evidence" value="ECO:0007669"/>
    <property type="project" value="UniProtKB-EC"/>
</dbReference>
<reference evidence="2" key="1">
    <citation type="submission" date="2018-06" db="EMBL/GenBank/DDBJ databases">
        <authorList>
            <person name="Zhirakovskaya E."/>
        </authorList>
    </citation>
    <scope>NUCLEOTIDE SEQUENCE</scope>
</reference>
<dbReference type="InterPro" id="IPR037523">
    <property type="entry name" value="VOC_core"/>
</dbReference>
<dbReference type="SUPFAM" id="SSF54593">
    <property type="entry name" value="Glyoxalase/Bleomycin resistance protein/Dihydroxybiphenyl dioxygenase"/>
    <property type="match status" value="1"/>
</dbReference>
<proteinExistence type="predicted"/>
<evidence type="ECO:0000259" key="1">
    <source>
        <dbReference type="PROSITE" id="PS51819"/>
    </source>
</evidence>
<dbReference type="PROSITE" id="PS51819">
    <property type="entry name" value="VOC"/>
    <property type="match status" value="1"/>
</dbReference>
<dbReference type="AlphaFoldDB" id="A0A3B0TS97"/>
<sequence length="79" mass="8496">MAFLSRKSMVELGKSPSIPDPGKPAFEIAFETDDVEAGITKAIAAGATLQREPEKMPWGQTIAYVSDPNGFLIEICTPI</sequence>